<feature type="compositionally biased region" description="Basic residues" evidence="1">
    <location>
        <begin position="114"/>
        <end position="123"/>
    </location>
</feature>
<feature type="compositionally biased region" description="Low complexity" evidence="1">
    <location>
        <begin position="89"/>
        <end position="100"/>
    </location>
</feature>
<organism evidence="2 3">
    <name type="scientific">Aspergillus nanangensis</name>
    <dbReference type="NCBI Taxonomy" id="2582783"/>
    <lineage>
        <taxon>Eukaryota</taxon>
        <taxon>Fungi</taxon>
        <taxon>Dikarya</taxon>
        <taxon>Ascomycota</taxon>
        <taxon>Pezizomycotina</taxon>
        <taxon>Eurotiomycetes</taxon>
        <taxon>Eurotiomycetidae</taxon>
        <taxon>Eurotiales</taxon>
        <taxon>Aspergillaceae</taxon>
        <taxon>Aspergillus</taxon>
        <taxon>Aspergillus subgen. Circumdati</taxon>
    </lineage>
</organism>
<feature type="region of interest" description="Disordered" evidence="1">
    <location>
        <begin position="1"/>
        <end position="31"/>
    </location>
</feature>
<feature type="compositionally biased region" description="Basic and acidic residues" evidence="1">
    <location>
        <begin position="7"/>
        <end position="19"/>
    </location>
</feature>
<dbReference type="AlphaFoldDB" id="A0AAD4CYC6"/>
<dbReference type="InterPro" id="IPR008571">
    <property type="entry name" value="HerA-like"/>
</dbReference>
<proteinExistence type="predicted"/>
<accession>A0AAD4CYC6</accession>
<feature type="region of interest" description="Disordered" evidence="1">
    <location>
        <begin position="84"/>
        <end position="151"/>
    </location>
</feature>
<reference evidence="2" key="1">
    <citation type="journal article" date="2019" name="Beilstein J. Org. Chem.">
        <title>Nanangenines: drimane sesquiterpenoids as the dominant metabolite cohort of a novel Australian fungus, Aspergillus nanangensis.</title>
        <authorList>
            <person name="Lacey H.J."/>
            <person name="Gilchrist C.L.M."/>
            <person name="Crombie A."/>
            <person name="Kalaitzis J.A."/>
            <person name="Vuong D."/>
            <person name="Rutledge P.J."/>
            <person name="Turner P."/>
            <person name="Pitt J.I."/>
            <person name="Lacey E."/>
            <person name="Chooi Y.H."/>
            <person name="Piggott A.M."/>
        </authorList>
    </citation>
    <scope>NUCLEOTIDE SEQUENCE</scope>
    <source>
        <strain evidence="2">MST-FP2251</strain>
    </source>
</reference>
<evidence type="ECO:0000313" key="2">
    <source>
        <dbReference type="EMBL" id="KAF9894787.1"/>
    </source>
</evidence>
<sequence>MSRKKSKTEAAEKPQKKADPPPPVKADPTIRRLIRKEIRSVCEKGERIDKDAIKVLFTAQNPDHGEYIDVVVDAYAAHIEEKYAKKEAPSSANPPSSKANGTSQTPSPAPKGQKTAKKAGKKAKAGDGVVAQQKKINHTELQMNEDRESQSDNAILKEFREHLAINDGGSSLDKKAASNRTVKMPSLQDQMQFLNKNTVKEEVDRESFSKNLENAVLISPSLERQGHTMPSQYGLLGHLDSRESARTSKSKDQSDPRVMLNTNIPFSAFICGLQGSGKSHTTACMIENCSLAFPALGSLKKPVSTLVLNYNEYSSNASSQPSEAAFLASIMPEYSTKQQSIPVRVLVSPTNFHNLGKMYSQIPNVTVQPFRLHPRHLNISMMLSLMSMGKGDSMPLYMAQVTRVLREMAIESGGHFDYAGFRRRLNDLRLDRAQTPFLFQRLDLLDSYLDLDGKSEGDYFVDSGVTILDLSCPFVDENTSCILFRIAIDLFLYAHSSRGKMIIADEAHKYMTDTPAAKELTETFLNIIRQQRHLGVRTIISTQEPTISPRLIDLCTMTVIHRFSSPEWYRAIRKHVPLDNRPGGDDGDALDGLYQISSLRTGEALVFAPSAHLLNEDQSEMDTKHGAFKMVVRKRVTWDGGRTIVSIR</sequence>
<keyword evidence="3" id="KW-1185">Reference proteome</keyword>
<evidence type="ECO:0000313" key="3">
    <source>
        <dbReference type="Proteomes" id="UP001194746"/>
    </source>
</evidence>
<dbReference type="EMBL" id="VCAU01000002">
    <property type="protein sequence ID" value="KAF9894787.1"/>
    <property type="molecule type" value="Genomic_DNA"/>
</dbReference>
<name>A0AAD4CYC6_ASPNN</name>
<comment type="caution">
    <text evidence="2">The sequence shown here is derived from an EMBL/GenBank/DDBJ whole genome shotgun (WGS) entry which is preliminary data.</text>
</comment>
<dbReference type="PANTHER" id="PTHR42957">
    <property type="entry name" value="HELICASE MJ1565-RELATED"/>
    <property type="match status" value="1"/>
</dbReference>
<dbReference type="InterPro" id="IPR027417">
    <property type="entry name" value="P-loop_NTPase"/>
</dbReference>
<dbReference type="Gene3D" id="3.40.50.300">
    <property type="entry name" value="P-loop containing nucleotide triphosphate hydrolases"/>
    <property type="match status" value="1"/>
</dbReference>
<dbReference type="PANTHER" id="PTHR42957:SF1">
    <property type="entry name" value="HELICASE MJ1565-RELATED"/>
    <property type="match status" value="1"/>
</dbReference>
<gene>
    <name evidence="2" type="ORF">FE257_004408</name>
</gene>
<reference evidence="2" key="2">
    <citation type="submission" date="2020-02" db="EMBL/GenBank/DDBJ databases">
        <authorList>
            <person name="Gilchrist C.L.M."/>
            <person name="Chooi Y.-H."/>
        </authorList>
    </citation>
    <scope>NUCLEOTIDE SEQUENCE</scope>
    <source>
        <strain evidence="2">MST-FP2251</strain>
    </source>
</reference>
<evidence type="ECO:0000256" key="1">
    <source>
        <dbReference type="SAM" id="MobiDB-lite"/>
    </source>
</evidence>
<dbReference type="SUPFAM" id="SSF52540">
    <property type="entry name" value="P-loop containing nucleoside triphosphate hydrolases"/>
    <property type="match status" value="1"/>
</dbReference>
<protein>
    <submittedName>
        <fullName evidence="2">Uncharacterized protein</fullName>
    </submittedName>
</protein>
<dbReference type="Proteomes" id="UP001194746">
    <property type="component" value="Unassembled WGS sequence"/>
</dbReference>